<keyword evidence="5" id="KW-1185">Reference proteome</keyword>
<dbReference type="STRING" id="1423743.FD41_GL000954"/>
<evidence type="ECO:0000313" key="3">
    <source>
        <dbReference type="EMBL" id="KRM04346.1"/>
    </source>
</evidence>
<evidence type="ECO:0000313" key="2">
    <source>
        <dbReference type="EMBL" id="GAF36027.1"/>
    </source>
</evidence>
<evidence type="ECO:0000313" key="4">
    <source>
        <dbReference type="Proteomes" id="UP000019488"/>
    </source>
</evidence>
<dbReference type="PATRIC" id="fig|1423743.5.peg.985"/>
<proteinExistence type="predicted"/>
<reference evidence="2" key="1">
    <citation type="journal article" date="2014" name="Genome Announc.">
        <title>Draft Genome Sequences of Two Lactobacillus Strains, L. farraginis JCM 14108T and L. composti JCM 14202T, Isolated from Compost of Distilled Shochu Residue.</title>
        <authorList>
            <person name="Yuki M."/>
            <person name="Oshima K."/>
            <person name="Suda W."/>
            <person name="Kitahara M."/>
            <person name="Kitamura K."/>
            <person name="Iida T."/>
            <person name="Hattori M."/>
            <person name="Ohkuma M."/>
        </authorList>
    </citation>
    <scope>NUCLEOTIDE SEQUENCE [LARGE SCALE GENOMIC DNA]</scope>
    <source>
        <strain evidence="2">JCM 14108</strain>
    </source>
</reference>
<evidence type="ECO:0000313" key="5">
    <source>
        <dbReference type="Proteomes" id="UP000051966"/>
    </source>
</evidence>
<dbReference type="RefSeq" id="WP_035178567.1">
    <property type="nucleotide sequence ID" value="NZ_AZFY01000121.1"/>
</dbReference>
<dbReference type="Proteomes" id="UP000019488">
    <property type="component" value="Unassembled WGS sequence"/>
</dbReference>
<accession>X0PGF3</accession>
<dbReference type="Proteomes" id="UP000051966">
    <property type="component" value="Unassembled WGS sequence"/>
</dbReference>
<dbReference type="EMBL" id="AZFY01000121">
    <property type="protein sequence ID" value="KRM04346.1"/>
    <property type="molecule type" value="Genomic_DNA"/>
</dbReference>
<gene>
    <name evidence="3" type="ORF">FD41_GL000954</name>
    <name evidence="2" type="ORF">JCM14108_963</name>
</gene>
<sequence length="94" mass="11400">MDTIIKVKNKCFARVSVTQNGKRTQPSRIFDRKSDVKDWITSLEEQKRQGDIYTYSDQALPDYLDQWYRIYKEPVIRDTTKRRYESTLRLVEIY</sequence>
<evidence type="ECO:0000256" key="1">
    <source>
        <dbReference type="ARBA" id="ARBA00023125"/>
    </source>
</evidence>
<dbReference type="InterPro" id="IPR010998">
    <property type="entry name" value="Integrase_recombinase_N"/>
</dbReference>
<dbReference type="Gene3D" id="1.10.150.130">
    <property type="match status" value="1"/>
</dbReference>
<comment type="caution">
    <text evidence="2">The sequence shown here is derived from an EMBL/GenBank/DDBJ whole genome shotgun (WGS) entry which is preliminary data.</text>
</comment>
<keyword evidence="1" id="KW-0238">DNA-binding</keyword>
<evidence type="ECO:0008006" key="6">
    <source>
        <dbReference type="Google" id="ProtNLM"/>
    </source>
</evidence>
<name>X0PGF3_9LACO</name>
<dbReference type="EMBL" id="BAKI01000006">
    <property type="protein sequence ID" value="GAF36027.1"/>
    <property type="molecule type" value="Genomic_DNA"/>
</dbReference>
<protein>
    <recommendedName>
        <fullName evidence="6">Integrase</fullName>
    </recommendedName>
</protein>
<reference evidence="3 5" key="2">
    <citation type="journal article" date="2015" name="Genome Announc.">
        <title>Expanding the biotechnology potential of lactobacilli through comparative genomics of 213 strains and associated genera.</title>
        <authorList>
            <person name="Sun Z."/>
            <person name="Harris H.M."/>
            <person name="McCann A."/>
            <person name="Guo C."/>
            <person name="Argimon S."/>
            <person name="Zhang W."/>
            <person name="Yang X."/>
            <person name="Jeffery I.B."/>
            <person name="Cooney J.C."/>
            <person name="Kagawa T.F."/>
            <person name="Liu W."/>
            <person name="Song Y."/>
            <person name="Salvetti E."/>
            <person name="Wrobel A."/>
            <person name="Rasinkangas P."/>
            <person name="Parkhill J."/>
            <person name="Rea M.C."/>
            <person name="O'Sullivan O."/>
            <person name="Ritari J."/>
            <person name="Douillard F.P."/>
            <person name="Paul Ross R."/>
            <person name="Yang R."/>
            <person name="Briner A.E."/>
            <person name="Felis G.E."/>
            <person name="de Vos W.M."/>
            <person name="Barrangou R."/>
            <person name="Klaenhammer T.R."/>
            <person name="Caufield P.W."/>
            <person name="Cui Y."/>
            <person name="Zhang H."/>
            <person name="O'Toole P.W."/>
        </authorList>
    </citation>
    <scope>NUCLEOTIDE SEQUENCE [LARGE SCALE GENOMIC DNA]</scope>
    <source>
        <strain evidence="3 5">DSM 18382</strain>
    </source>
</reference>
<organism evidence="2 4">
    <name type="scientific">Lentilactobacillus farraginis DSM 18382 = JCM 14108</name>
    <dbReference type="NCBI Taxonomy" id="1423743"/>
    <lineage>
        <taxon>Bacteria</taxon>
        <taxon>Bacillati</taxon>
        <taxon>Bacillota</taxon>
        <taxon>Bacilli</taxon>
        <taxon>Lactobacillales</taxon>
        <taxon>Lactobacillaceae</taxon>
        <taxon>Lentilactobacillus</taxon>
    </lineage>
</organism>
<dbReference type="GO" id="GO:0003677">
    <property type="term" value="F:DNA binding"/>
    <property type="evidence" value="ECO:0007669"/>
    <property type="project" value="UniProtKB-KW"/>
</dbReference>
<dbReference type="AlphaFoldDB" id="X0PGF3"/>
<dbReference type="OrthoDB" id="9803188at2"/>